<protein>
    <submittedName>
        <fullName evidence="1">Uncharacterized protein</fullName>
    </submittedName>
</protein>
<evidence type="ECO:0000313" key="2">
    <source>
        <dbReference type="Proteomes" id="UP000019335"/>
    </source>
</evidence>
<dbReference type="EMBL" id="AZIL01002074">
    <property type="protein sequence ID" value="EWM22805.1"/>
    <property type="molecule type" value="Genomic_DNA"/>
</dbReference>
<name>W7T701_9STRA</name>
<evidence type="ECO:0000313" key="1">
    <source>
        <dbReference type="EMBL" id="EWM22805.1"/>
    </source>
</evidence>
<accession>W7T701</accession>
<keyword evidence="2" id="KW-1185">Reference proteome</keyword>
<proteinExistence type="predicted"/>
<reference evidence="1 2" key="1">
    <citation type="journal article" date="2014" name="Mol. Plant">
        <title>Chromosome Scale Genome Assembly and Transcriptome Profiling of Nannochloropsis gaditana in Nitrogen Depletion.</title>
        <authorList>
            <person name="Corteggiani Carpinelli E."/>
            <person name="Telatin A."/>
            <person name="Vitulo N."/>
            <person name="Forcato C."/>
            <person name="D'Angelo M."/>
            <person name="Schiavon R."/>
            <person name="Vezzi A."/>
            <person name="Giacometti G.M."/>
            <person name="Morosinotto T."/>
            <person name="Valle G."/>
        </authorList>
    </citation>
    <scope>NUCLEOTIDE SEQUENCE [LARGE SCALE GENOMIC DNA]</scope>
    <source>
        <strain evidence="1 2">B-31</strain>
    </source>
</reference>
<gene>
    <name evidence="1" type="ORF">Naga_100178g10</name>
</gene>
<dbReference type="Proteomes" id="UP000019335">
    <property type="component" value="Unassembled WGS sequence"/>
</dbReference>
<sequence>MKRGAQRVFQPAQTCVSRGDDPGHASRARLLLHIDVVLQKPQRLTAQVRHDLHHKPVFIGQNYGYMSSYFPKGSFVDLAVMGSVPRFSFLPVRSSGKAFNLVSIAHHYMALKLNNPSIAAQ</sequence>
<dbReference type="AlphaFoldDB" id="W7T701"/>
<comment type="caution">
    <text evidence="1">The sequence shown here is derived from an EMBL/GenBank/DDBJ whole genome shotgun (WGS) entry which is preliminary data.</text>
</comment>
<organism evidence="1 2">
    <name type="scientific">Nannochloropsis gaditana</name>
    <dbReference type="NCBI Taxonomy" id="72520"/>
    <lineage>
        <taxon>Eukaryota</taxon>
        <taxon>Sar</taxon>
        <taxon>Stramenopiles</taxon>
        <taxon>Ochrophyta</taxon>
        <taxon>Eustigmatophyceae</taxon>
        <taxon>Eustigmatales</taxon>
        <taxon>Monodopsidaceae</taxon>
        <taxon>Nannochloropsis</taxon>
    </lineage>
</organism>